<dbReference type="InterPro" id="IPR036380">
    <property type="entry name" value="Isochorismatase-like_sf"/>
</dbReference>
<dbReference type="Gene3D" id="3.40.50.850">
    <property type="entry name" value="Isochorismatase-like"/>
    <property type="match status" value="1"/>
</dbReference>
<dbReference type="CDD" id="cd01014">
    <property type="entry name" value="nicotinamidase_related"/>
    <property type="match status" value="1"/>
</dbReference>
<dbReference type="EMBL" id="LSUQ01000009">
    <property type="protein sequence ID" value="OAG94556.1"/>
    <property type="molecule type" value="Genomic_DNA"/>
</dbReference>
<feature type="domain" description="Isochorismatase-like" evidence="3">
    <location>
        <begin position="5"/>
        <end position="131"/>
    </location>
</feature>
<sequence>MFEEAEAVYQGDMLLRRIAALITKARSSMVPVIYVQHNEEPGGALEPNTRGWEIHPAVAPMAGDIRIQKNTPDSFYNTSFHEELEKGGIRKLVLTGMQTELCVDTTCRRAFTMGYDVVLAKDSHSTFNKKNLSAQQIIEHHNDLLRWFAETQESERITF</sequence>
<comment type="caution">
    <text evidence="4">The sequence shown here is derived from an EMBL/GenBank/DDBJ whole genome shotgun (WGS) entry which is preliminary data.</text>
</comment>
<gene>
    <name evidence="4" type="ORF">AYW79_04820</name>
</gene>
<evidence type="ECO:0000259" key="3">
    <source>
        <dbReference type="Pfam" id="PF00857"/>
    </source>
</evidence>
<dbReference type="InterPro" id="IPR050272">
    <property type="entry name" value="Isochorismatase-like_hydrls"/>
</dbReference>
<dbReference type="AlphaFoldDB" id="A0A853KBY8"/>
<dbReference type="InterPro" id="IPR000868">
    <property type="entry name" value="Isochorismatase-like_dom"/>
</dbReference>
<dbReference type="Pfam" id="PF00857">
    <property type="entry name" value="Isochorismatase"/>
    <property type="match status" value="1"/>
</dbReference>
<evidence type="ECO:0000313" key="5">
    <source>
        <dbReference type="Proteomes" id="UP000077421"/>
    </source>
</evidence>
<dbReference type="Proteomes" id="UP000077421">
    <property type="component" value="Unassembled WGS sequence"/>
</dbReference>
<name>A0A853KBY8_9BACL</name>
<keyword evidence="2" id="KW-0378">Hydrolase</keyword>
<evidence type="ECO:0000256" key="2">
    <source>
        <dbReference type="ARBA" id="ARBA00022801"/>
    </source>
</evidence>
<evidence type="ECO:0000313" key="4">
    <source>
        <dbReference type="EMBL" id="OAG94556.1"/>
    </source>
</evidence>
<dbReference type="SUPFAM" id="SSF52499">
    <property type="entry name" value="Isochorismatase-like hydrolases"/>
    <property type="match status" value="1"/>
</dbReference>
<dbReference type="GO" id="GO:0016787">
    <property type="term" value="F:hydrolase activity"/>
    <property type="evidence" value="ECO:0007669"/>
    <property type="project" value="UniProtKB-KW"/>
</dbReference>
<protein>
    <submittedName>
        <fullName evidence="4">Isochorismatase</fullName>
    </submittedName>
</protein>
<evidence type="ECO:0000256" key="1">
    <source>
        <dbReference type="ARBA" id="ARBA00006336"/>
    </source>
</evidence>
<dbReference type="PANTHER" id="PTHR43540">
    <property type="entry name" value="PEROXYUREIDOACRYLATE/UREIDOACRYLATE AMIDOHYDROLASE-RELATED"/>
    <property type="match status" value="1"/>
</dbReference>
<proteinExistence type="inferred from homology"/>
<accession>A0A853KBY8</accession>
<comment type="similarity">
    <text evidence="1">Belongs to the isochorismatase family.</text>
</comment>
<organism evidence="4 5">
    <name type="scientific">Ferroacidibacillus organovorans</name>
    <dbReference type="NCBI Taxonomy" id="1765683"/>
    <lineage>
        <taxon>Bacteria</taxon>
        <taxon>Bacillati</taxon>
        <taxon>Bacillota</taxon>
        <taxon>Bacilli</taxon>
        <taxon>Bacillales</taxon>
        <taxon>Alicyclobacillaceae</taxon>
        <taxon>Ferroacidibacillus</taxon>
    </lineage>
</organism>
<dbReference type="PANTHER" id="PTHR43540:SF14">
    <property type="entry name" value="ISOCHORISMATASE"/>
    <property type="match status" value="1"/>
</dbReference>
<reference evidence="4 5" key="1">
    <citation type="submission" date="2016-02" db="EMBL/GenBank/DDBJ databases">
        <title>Draft genome sequence of Acidibacillus ferrooxidans SLC66.</title>
        <authorList>
            <person name="Oliveira G."/>
            <person name="Nancucheo I."/>
            <person name="Dall'Agnol H."/>
            <person name="Johnson B."/>
            <person name="Oliveira R."/>
            <person name="Nunes G.L."/>
            <person name="Tzotzos G."/>
            <person name="Orellana S.C."/>
            <person name="Salim A.C."/>
            <person name="Araujo F.M."/>
        </authorList>
    </citation>
    <scope>NUCLEOTIDE SEQUENCE [LARGE SCALE GENOMIC DNA]</scope>
    <source>
        <strain evidence="4 5">SLC66</strain>
    </source>
</reference>